<sequence length="1377" mass="153362">MGSPARRRSRGRAGLGPEFFASGLARPGLRYGQEDDDAKEVDEELPPPSTAENGVDKGNEEMPPQDSAEEKDTEGGTQNLRPAKKRKRDPVADPSSLGPRPARLRKTLNPPPKDTKKRDGTSNMCHQCQRNDNGRVVRCLGCKEYMRRYCMLCINRWYPHLTEDDFVNSCPFCRNNCNCKTCLRKNIISKVDKWKVSDEDKIKFSQRTIHFLLPWLKNFHHEQMQERSVEAAIKGIDACEVKVPQANCAKNERIFCSLWDSNNCRTSIVDFHRSCNKCSYDLCLICCRELRLGRCPGAAAASITVLTQPEVEGKENLQQTSSHDNAVSQKIPDGQNGLLRDGAVPVEDSAAAASSMVLAQPEVEGKQDLQQTSSHDNAVSRKLSDVQNDVLMDNAVPVEDSAALSQWRVNSNGSIPCPPDTFGGCGDSVLELKSLLEENAVSDLLEKANAESNNERVLEVGGSKCSCVTDSGDATSQKLASRENSSDNYIYCPNARDVQNGALDHFQEHWLKGEPVIVRNVLELTSGLSWEPMVMWRAVREKKEKDERERLCVTALECLSWMEVEVNTHFFFDGYSRGAVGPEGLPLLLKLKDWPQHSSFEERLPRHGAEFVSALPFREYTDHKSGPLNLAVNLPDDVIKPDLGPKTYIAYGVAQELGIGDSVTKIHCDMSDAVNILTHTDEVKLKAERITAIEKKKESLAREEDNRNLQASQIDPDCDMSIALSEGTEHGSVIEQALSDSLLDERHGAHQDVVADEAEGNLTVNGRVAIEGEGVHKDVVTDEAEGSLIVNGRSSMECDVDHPDLPISKEIAEDTVNEREDEGNAFSSENKSESPDNTGAIFEPTGHQTRPRRSGARYSNLSEREMKASKERKKKASTERKKKAGTEDEMRGFPIYLEPKDDGLPFAEGNQPEGGALWDIFRREDVSKLHEYLTKHSVEFRHYNYEPVKQVIHPIHDQCFYLTDEHKRKLKEEYGVEPWTFEQKLGDAVFIPAGCPHQVRNLKSCIKVALDFVSPENVQECIRLTEEFRLLPKGHRVNEDKLEVKKIAFHAIKRAIHDFNKKPDDKSSDDEGQDKTGRGLRKRKSVLKKGKPGRPKRGKPGPSEPAEPEEHEEQSAQEMSPAEDEGAEMESDQGQSALDMSKAKPGASVRRGLRKRKPGRPKKGKPGRPKKGKPSPSEPAEPEEQEEESAQEMFPVEDEGAEMEADQGQSALGMSEAKDGPAEMEEQQEQSALGMSEPKDEPAEMEEHQEQSAQDMCGPKDEPAEMEERQEQSALDMTEAEDKRVEMEVHQEQSALDMSEDEDGAAEMKGHQGKSAEDMPELKDGAAEMEVTPEPAKEEPAEMEEGHKRPADGIPEAKEDPAEAHAQQAQATMPRMA</sequence>
<keyword evidence="8" id="KW-0808">Transferase</keyword>
<dbReference type="GO" id="GO:0046872">
    <property type="term" value="F:metal ion binding"/>
    <property type="evidence" value="ECO:0007669"/>
    <property type="project" value="UniProtKB-KW"/>
</dbReference>
<evidence type="ECO:0000256" key="1">
    <source>
        <dbReference type="ARBA" id="ARBA00004123"/>
    </source>
</evidence>
<dbReference type="InterPro" id="IPR018866">
    <property type="entry name" value="Znf-4CXXC_R1"/>
</dbReference>
<dbReference type="OMA" id="NCGSDER"/>
<dbReference type="PROSITE" id="PS50089">
    <property type="entry name" value="ZF_RING_2"/>
    <property type="match status" value="1"/>
</dbReference>
<dbReference type="STRING" id="4572.M7YR06"/>
<dbReference type="EMBL" id="KD238363">
    <property type="protein sequence ID" value="EMS49877.1"/>
    <property type="molecule type" value="Genomic_DNA"/>
</dbReference>
<dbReference type="PANTHER" id="PTHR12549">
    <property type="entry name" value="JMJC DOMAIN-CONTAINING HISTONE DEMETHYLATION PROTEIN"/>
    <property type="match status" value="1"/>
</dbReference>
<gene>
    <name evidence="8" type="ORF">TRIUR3_07101</name>
</gene>
<feature type="region of interest" description="Disordered" evidence="7">
    <location>
        <begin position="314"/>
        <end position="341"/>
    </location>
</feature>
<dbReference type="PROSITE" id="PS51184">
    <property type="entry name" value="JMJC"/>
    <property type="match status" value="1"/>
</dbReference>
<dbReference type="PANTHER" id="PTHR12549:SF11">
    <property type="entry name" value="LYSINE-SPECIFIC DEMETHYLASE JMJ25"/>
    <property type="match status" value="1"/>
</dbReference>
<feature type="compositionally biased region" description="Basic residues" evidence="7">
    <location>
        <begin position="1078"/>
        <end position="1099"/>
    </location>
</feature>
<feature type="compositionally biased region" description="Basic and acidic residues" evidence="7">
    <location>
        <begin position="876"/>
        <end position="891"/>
    </location>
</feature>
<keyword evidence="4" id="KW-0805">Transcription regulation</keyword>
<dbReference type="InterPro" id="IPR045109">
    <property type="entry name" value="LSDs-like"/>
</dbReference>
<feature type="compositionally biased region" description="Basic and acidic residues" evidence="7">
    <location>
        <begin position="1258"/>
        <end position="1271"/>
    </location>
</feature>
<comment type="subcellular location">
    <subcellularLocation>
        <location evidence="1">Nucleus</location>
    </subcellularLocation>
</comment>
<keyword evidence="3" id="KW-0479">Metal-binding</keyword>
<dbReference type="Pfam" id="PF10497">
    <property type="entry name" value="zf-4CXXC_R1"/>
    <property type="match status" value="1"/>
</dbReference>
<evidence type="ECO:0000256" key="3">
    <source>
        <dbReference type="ARBA" id="ARBA00022723"/>
    </source>
</evidence>
<dbReference type="GO" id="GO:0008168">
    <property type="term" value="F:methyltransferase activity"/>
    <property type="evidence" value="ECO:0007669"/>
    <property type="project" value="UniProtKB-KW"/>
</dbReference>
<feature type="compositionally biased region" description="Basic residues" evidence="7">
    <location>
        <begin position="1"/>
        <end position="11"/>
    </location>
</feature>
<dbReference type="SUPFAM" id="SSF51197">
    <property type="entry name" value="Clavaminate synthase-like"/>
    <property type="match status" value="1"/>
</dbReference>
<evidence type="ECO:0000256" key="2">
    <source>
        <dbReference type="ARBA" id="ARBA00006801"/>
    </source>
</evidence>
<dbReference type="GO" id="GO:0000785">
    <property type="term" value="C:chromatin"/>
    <property type="evidence" value="ECO:0007669"/>
    <property type="project" value="TreeGrafter"/>
</dbReference>
<feature type="region of interest" description="Disordered" evidence="7">
    <location>
        <begin position="1060"/>
        <end position="1377"/>
    </location>
</feature>
<feature type="compositionally biased region" description="Basic and acidic residues" evidence="7">
    <location>
        <begin position="1335"/>
        <end position="1363"/>
    </location>
</feature>
<dbReference type="InterPro" id="IPR003347">
    <property type="entry name" value="JmjC_dom"/>
</dbReference>
<feature type="compositionally biased region" description="Basic residues" evidence="7">
    <location>
        <begin position="1151"/>
        <end position="1173"/>
    </location>
</feature>
<dbReference type="GO" id="GO:0032259">
    <property type="term" value="P:methylation"/>
    <property type="evidence" value="ECO:0007669"/>
    <property type="project" value="UniProtKB-KW"/>
</dbReference>
<organism evidence="8">
    <name type="scientific">Triticum urartu</name>
    <name type="common">Red wild einkorn</name>
    <name type="synonym">Crithodium urartu</name>
    <dbReference type="NCBI Taxonomy" id="4572"/>
    <lineage>
        <taxon>Eukaryota</taxon>
        <taxon>Viridiplantae</taxon>
        <taxon>Streptophyta</taxon>
        <taxon>Embryophyta</taxon>
        <taxon>Tracheophyta</taxon>
        <taxon>Spermatophyta</taxon>
        <taxon>Magnoliopsida</taxon>
        <taxon>Liliopsida</taxon>
        <taxon>Poales</taxon>
        <taxon>Poaceae</taxon>
        <taxon>BOP clade</taxon>
        <taxon>Pooideae</taxon>
        <taxon>Triticodae</taxon>
        <taxon>Triticeae</taxon>
        <taxon>Triticinae</taxon>
        <taxon>Triticum</taxon>
    </lineage>
</organism>
<accession>M7YR06</accession>
<keyword evidence="8" id="KW-0489">Methyltransferase</keyword>
<reference evidence="8" key="1">
    <citation type="journal article" date="2013" name="Nature">
        <title>Draft genome of the wheat A-genome progenitor Triticum urartu.</title>
        <authorList>
            <person name="Ling H.Q."/>
            <person name="Zhao S."/>
            <person name="Liu D."/>
            <person name="Wang J."/>
            <person name="Sun H."/>
            <person name="Zhang C."/>
            <person name="Fan H."/>
            <person name="Li D."/>
            <person name="Dong L."/>
            <person name="Tao Y."/>
            <person name="Gao C."/>
            <person name="Wu H."/>
            <person name="Li Y."/>
            <person name="Cui Y."/>
            <person name="Guo X."/>
            <person name="Zheng S."/>
            <person name="Wang B."/>
            <person name="Yu K."/>
            <person name="Liang Q."/>
            <person name="Yang W."/>
            <person name="Lou X."/>
            <person name="Chen J."/>
            <person name="Feng M."/>
            <person name="Jian J."/>
            <person name="Zhang X."/>
            <person name="Luo G."/>
            <person name="Jiang Y."/>
            <person name="Liu J."/>
            <person name="Wang Z."/>
            <person name="Sha Y."/>
            <person name="Zhang B."/>
            <person name="Wu H."/>
            <person name="Tang D."/>
            <person name="Shen Q."/>
            <person name="Xue P."/>
            <person name="Zou S."/>
            <person name="Wang X."/>
            <person name="Liu X."/>
            <person name="Wang F."/>
            <person name="Yang Y."/>
            <person name="An X."/>
            <person name="Dong Z."/>
            <person name="Zhang K."/>
            <person name="Zhang X."/>
            <person name="Luo M.C."/>
            <person name="Dvorak J."/>
            <person name="Tong Y."/>
            <person name="Wang J."/>
            <person name="Yang H."/>
            <person name="Li Z."/>
            <person name="Wang D."/>
            <person name="Zhang A."/>
            <person name="Wang J."/>
        </authorList>
    </citation>
    <scope>NUCLEOTIDE SEQUENCE</scope>
</reference>
<dbReference type="GO" id="GO:0003712">
    <property type="term" value="F:transcription coregulator activity"/>
    <property type="evidence" value="ECO:0007669"/>
    <property type="project" value="TreeGrafter"/>
</dbReference>
<feature type="compositionally biased region" description="Basic and acidic residues" evidence="7">
    <location>
        <begin position="1280"/>
        <end position="1291"/>
    </location>
</feature>
<dbReference type="FunFam" id="2.60.120.650:FF:000033">
    <property type="entry name" value="Transcription factor jumonji (JmjC) domain-containing protein"/>
    <property type="match status" value="1"/>
</dbReference>
<dbReference type="GO" id="GO:0032454">
    <property type="term" value="F:histone H3K9 demethylase activity"/>
    <property type="evidence" value="ECO:0007669"/>
    <property type="project" value="InterPro"/>
</dbReference>
<keyword evidence="5" id="KW-0804">Transcription</keyword>
<keyword evidence="6" id="KW-0539">Nucleus</keyword>
<dbReference type="SMART" id="SM00558">
    <property type="entry name" value="JmjC"/>
    <property type="match status" value="1"/>
</dbReference>
<dbReference type="GO" id="GO:0006357">
    <property type="term" value="P:regulation of transcription by RNA polymerase II"/>
    <property type="evidence" value="ECO:0007669"/>
    <property type="project" value="TreeGrafter"/>
</dbReference>
<protein>
    <submittedName>
        <fullName evidence="8">Lysine-specific demethylase 3B</fullName>
    </submittedName>
</protein>
<dbReference type="GO" id="GO:0031490">
    <property type="term" value="F:chromatin DNA binding"/>
    <property type="evidence" value="ECO:0007669"/>
    <property type="project" value="TreeGrafter"/>
</dbReference>
<proteinExistence type="inferred from homology"/>
<feature type="compositionally biased region" description="Basic and acidic residues" evidence="7">
    <location>
        <begin position="1306"/>
        <end position="1326"/>
    </location>
</feature>
<feature type="region of interest" description="Disordered" evidence="7">
    <location>
        <begin position="810"/>
        <end position="892"/>
    </location>
</feature>
<name>M7YR06_TRIUA</name>
<dbReference type="eggNOG" id="KOG1356">
    <property type="taxonomic scope" value="Eukaryota"/>
</dbReference>
<evidence type="ECO:0000313" key="8">
    <source>
        <dbReference type="EMBL" id="EMS49877.1"/>
    </source>
</evidence>
<evidence type="ECO:0000256" key="4">
    <source>
        <dbReference type="ARBA" id="ARBA00023015"/>
    </source>
</evidence>
<feature type="compositionally biased region" description="Acidic residues" evidence="7">
    <location>
        <begin position="1180"/>
        <end position="1205"/>
    </location>
</feature>
<evidence type="ECO:0000256" key="5">
    <source>
        <dbReference type="ARBA" id="ARBA00023163"/>
    </source>
</evidence>
<dbReference type="InterPro" id="IPR001841">
    <property type="entry name" value="Znf_RING"/>
</dbReference>
<comment type="similarity">
    <text evidence="2">Belongs to the JARID1 histone demethylase family.</text>
</comment>
<feature type="region of interest" description="Disordered" evidence="7">
    <location>
        <begin position="1"/>
        <end position="124"/>
    </location>
</feature>
<feature type="compositionally biased region" description="Basic and acidic residues" evidence="7">
    <location>
        <begin position="1237"/>
        <end position="1250"/>
    </location>
</feature>
<evidence type="ECO:0000256" key="7">
    <source>
        <dbReference type="SAM" id="MobiDB-lite"/>
    </source>
</evidence>
<dbReference type="Pfam" id="PF02373">
    <property type="entry name" value="JmjC"/>
    <property type="match status" value="1"/>
</dbReference>
<feature type="compositionally biased region" description="Polar residues" evidence="7">
    <location>
        <begin position="316"/>
        <end position="328"/>
    </location>
</feature>
<dbReference type="GO" id="GO:0000118">
    <property type="term" value="C:histone deacetylase complex"/>
    <property type="evidence" value="ECO:0007669"/>
    <property type="project" value="TreeGrafter"/>
</dbReference>
<feature type="compositionally biased region" description="Acidic residues" evidence="7">
    <location>
        <begin position="1121"/>
        <end position="1131"/>
    </location>
</feature>
<feature type="compositionally biased region" description="Acidic residues" evidence="7">
    <location>
        <begin position="34"/>
        <end position="45"/>
    </location>
</feature>
<evidence type="ECO:0000256" key="6">
    <source>
        <dbReference type="ARBA" id="ARBA00023242"/>
    </source>
</evidence>
<dbReference type="Gene3D" id="2.60.120.650">
    <property type="entry name" value="Cupin"/>
    <property type="match status" value="2"/>
</dbReference>